<evidence type="ECO:0000313" key="3">
    <source>
        <dbReference type="Proteomes" id="UP000727993"/>
    </source>
</evidence>
<dbReference type="SUPFAM" id="SSF46785">
    <property type="entry name" value="Winged helix' DNA-binding domain"/>
    <property type="match status" value="1"/>
</dbReference>
<dbReference type="CDD" id="cd05403">
    <property type="entry name" value="NT_KNTase_like"/>
    <property type="match status" value="1"/>
</dbReference>
<protein>
    <submittedName>
        <fullName evidence="2">Nucleotidyltransferase domain-containing protein</fullName>
    </submittedName>
</protein>
<dbReference type="InterPro" id="IPR043519">
    <property type="entry name" value="NT_sf"/>
</dbReference>
<dbReference type="Proteomes" id="UP000727993">
    <property type="component" value="Unassembled WGS sequence"/>
</dbReference>
<dbReference type="InterPro" id="IPR036390">
    <property type="entry name" value="WH_DNA-bd_sf"/>
</dbReference>
<dbReference type="Pfam" id="PF01909">
    <property type="entry name" value="NTP_transf_2"/>
    <property type="match status" value="1"/>
</dbReference>
<feature type="domain" description="Polymerase nucleotidyl transferase" evidence="1">
    <location>
        <begin position="78"/>
        <end position="121"/>
    </location>
</feature>
<proteinExistence type="predicted"/>
<sequence length="175" mass="18795">MEVLASTYVPLSGRKVAALSNGRLSQKGTSLALRHLAEHGIVLVEDHPPSKLYTLNEQHLATSGIRALAGMRSQLIAQLKDRLCRWEYPPSGAWLFGSVARGDGGVASDIDLFVIRPDTADGGDQWDAQVDELTEAVRSWTGNPCSIVDLSEAEFRAAFGHFNAAAGAKEVLAPK</sequence>
<dbReference type="Gene3D" id="3.30.460.10">
    <property type="entry name" value="Beta Polymerase, domain 2"/>
    <property type="match status" value="1"/>
</dbReference>
<organism evidence="2 3">
    <name type="scientific">Candidatus Neomicrothrix subdominans</name>
    <dbReference type="NCBI Taxonomy" id="2954438"/>
    <lineage>
        <taxon>Bacteria</taxon>
        <taxon>Bacillati</taxon>
        <taxon>Actinomycetota</taxon>
        <taxon>Acidimicrobiia</taxon>
        <taxon>Acidimicrobiales</taxon>
        <taxon>Microthrixaceae</taxon>
        <taxon>Candidatus Neomicrothrix</taxon>
    </lineage>
</organism>
<gene>
    <name evidence="2" type="ORF">IPN02_06920</name>
</gene>
<dbReference type="EMBL" id="JADJZA010000003">
    <property type="protein sequence ID" value="MBK9296570.1"/>
    <property type="molecule type" value="Genomic_DNA"/>
</dbReference>
<evidence type="ECO:0000259" key="1">
    <source>
        <dbReference type="Pfam" id="PF01909"/>
    </source>
</evidence>
<comment type="caution">
    <text evidence="2">The sequence shown here is derived from an EMBL/GenBank/DDBJ whole genome shotgun (WGS) entry which is preliminary data.</text>
</comment>
<reference evidence="2 3" key="1">
    <citation type="submission" date="2020-10" db="EMBL/GenBank/DDBJ databases">
        <title>Connecting structure to function with the recovery of over 1000 high-quality activated sludge metagenome-assembled genomes encoding full-length rRNA genes using long-read sequencing.</title>
        <authorList>
            <person name="Singleton C.M."/>
            <person name="Petriglieri F."/>
            <person name="Kristensen J.M."/>
            <person name="Kirkegaard R.H."/>
            <person name="Michaelsen T.Y."/>
            <person name="Andersen M.H."/>
            <person name="Karst S.M."/>
            <person name="Dueholm M.S."/>
            <person name="Nielsen P.H."/>
            <person name="Albertsen M."/>
        </authorList>
    </citation>
    <scope>NUCLEOTIDE SEQUENCE [LARGE SCALE GENOMIC DNA]</scope>
    <source>
        <strain evidence="2">Lyne_18-Q3-R50-59_MAXAC.006</strain>
    </source>
</reference>
<dbReference type="InterPro" id="IPR002934">
    <property type="entry name" value="Polymerase_NTP_transf_dom"/>
</dbReference>
<dbReference type="AlphaFoldDB" id="A0A936NAA3"/>
<name>A0A936NAA3_9ACTN</name>
<accession>A0A936NAA3</accession>
<evidence type="ECO:0000313" key="2">
    <source>
        <dbReference type="EMBL" id="MBK9296570.1"/>
    </source>
</evidence>
<dbReference type="GO" id="GO:0016779">
    <property type="term" value="F:nucleotidyltransferase activity"/>
    <property type="evidence" value="ECO:0007669"/>
    <property type="project" value="InterPro"/>
</dbReference>
<dbReference type="SUPFAM" id="SSF81301">
    <property type="entry name" value="Nucleotidyltransferase"/>
    <property type="match status" value="1"/>
</dbReference>